<evidence type="ECO:0000313" key="2">
    <source>
        <dbReference type="EMBL" id="RVU91994.1"/>
    </source>
</evidence>
<organism evidence="2 3">
    <name type="scientific">Flavobacterium columnare</name>
    <dbReference type="NCBI Taxonomy" id="996"/>
    <lineage>
        <taxon>Bacteria</taxon>
        <taxon>Pseudomonadati</taxon>
        <taxon>Bacteroidota</taxon>
        <taxon>Flavobacteriia</taxon>
        <taxon>Flavobacteriales</taxon>
        <taxon>Flavobacteriaceae</taxon>
        <taxon>Flavobacterium</taxon>
    </lineage>
</organism>
<protein>
    <submittedName>
        <fullName evidence="2">DUF4263 domain-containing protein</fullName>
    </submittedName>
</protein>
<accession>A0A437UEC4</accession>
<evidence type="ECO:0000313" key="3">
    <source>
        <dbReference type="Proteomes" id="UP000288951"/>
    </source>
</evidence>
<name>A0A437UEC4_9FLAO</name>
<dbReference type="AlphaFoldDB" id="A0A437UEC4"/>
<evidence type="ECO:0000259" key="1">
    <source>
        <dbReference type="Pfam" id="PF14082"/>
    </source>
</evidence>
<dbReference type="Pfam" id="PF14082">
    <property type="entry name" value="SduA_C"/>
    <property type="match status" value="1"/>
</dbReference>
<feature type="domain" description="Shedu protein SduA C-terminal" evidence="1">
    <location>
        <begin position="258"/>
        <end position="419"/>
    </location>
</feature>
<reference evidence="2" key="1">
    <citation type="submission" date="2018-12" db="EMBL/GenBank/DDBJ databases">
        <title>Draft genome sequence of Flaovobacterium columnare ARS1 isolated from channel catfish in Alabama.</title>
        <authorList>
            <person name="Cai W."/>
            <person name="Arias C."/>
        </authorList>
    </citation>
    <scope>NUCLEOTIDE SEQUENCE [LARGE SCALE GENOMIC DNA]</scope>
    <source>
        <strain evidence="2">ARS1</strain>
    </source>
</reference>
<dbReference type="RefSeq" id="WP_127822768.1">
    <property type="nucleotide sequence ID" value="NZ_RQSM01000001.1"/>
</dbReference>
<dbReference type="InterPro" id="IPR025359">
    <property type="entry name" value="SduA_C"/>
</dbReference>
<keyword evidence="3" id="KW-1185">Reference proteome</keyword>
<dbReference type="EMBL" id="RQSM01000001">
    <property type="protein sequence ID" value="RVU91994.1"/>
    <property type="molecule type" value="Genomic_DNA"/>
</dbReference>
<comment type="caution">
    <text evidence="2">The sequence shown here is derived from an EMBL/GenBank/DDBJ whole genome shotgun (WGS) entry which is preliminary data.</text>
</comment>
<sequence length="440" mass="50935">MKDILKEILDTSNLGNQTNDNKLVLEKKDNTIECKIINESKNLSHIIVEINKKNNVTIIRPINTIIESYYYFEPKYDIKEFIFEDLEIEIDELDSGGYGVYGLPEGFTKTIAYGLGLEKKYKILLNTIQKYCKDCQKIRISEGNKTSLNSNELIINHSDFDKIRRGLDRNQELFYREGQIAKESFIHDNIFTYIDSEKFPNLKIPSRKDVIYKVLRNTDYSKITNGDKNTLSQLKDTTDLSYLTVLMNEFEEKIKGNHQESAYQLFFEQNPLLLTFFSGSPFVTFKNQAYVGGKSFDNSNGQYPDFLHKNKLTNNTFIIEIKTPTTSLLDKTPYRNTGVYNPSKNLSGSITQLLTQKYQLETDISNLIKNAEDRNIEAYNVQSLLIIGNLSTLKSKDMIRSFELFRNNQSNLRIMTYDECLELLKTFTSLLSKNIDIVED</sequence>
<proteinExistence type="predicted"/>
<gene>
    <name evidence="2" type="ORF">EH230_00390</name>
</gene>
<dbReference type="OrthoDB" id="784881at2"/>
<dbReference type="Proteomes" id="UP000288951">
    <property type="component" value="Unassembled WGS sequence"/>
</dbReference>